<comment type="caution">
    <text evidence="2">The sequence shown here is derived from an EMBL/GenBank/DDBJ whole genome shotgun (WGS) entry which is preliminary data.</text>
</comment>
<proteinExistence type="predicted"/>
<dbReference type="EMBL" id="JACOGF010000013">
    <property type="protein sequence ID" value="MBC3920042.1"/>
    <property type="molecule type" value="Genomic_DNA"/>
</dbReference>
<sequence length="242" mass="27218">MKRLSSSILCLFAPVLLMAGCEQKPVMSNTSEYLRLHGIVNDGRTVNEIVLIKDENKNQAKLRFPEEFRVSVETPNTHGPNPQSIRKGYAYSASISLDITDDMEFSSSKVQSTKKIIGILQLQFGATNDIKNDAWEQDQIANIKKNSSKTVVREDLRLFEYATYQSGQHAGNYYYLPMDENFRAVDGRPILIGCLAANGPCAGSFRYLDKVAVTFSFPRALLAHWRGLYLQSLKITKTVLIK</sequence>
<organism evidence="2 3">
    <name type="scientific">Undibacterium hunanense</name>
    <dbReference type="NCBI Taxonomy" id="2762292"/>
    <lineage>
        <taxon>Bacteria</taxon>
        <taxon>Pseudomonadati</taxon>
        <taxon>Pseudomonadota</taxon>
        <taxon>Betaproteobacteria</taxon>
        <taxon>Burkholderiales</taxon>
        <taxon>Oxalobacteraceae</taxon>
        <taxon>Undibacterium</taxon>
    </lineage>
</organism>
<keyword evidence="3" id="KW-1185">Reference proteome</keyword>
<evidence type="ECO:0008006" key="4">
    <source>
        <dbReference type="Google" id="ProtNLM"/>
    </source>
</evidence>
<evidence type="ECO:0000313" key="3">
    <source>
        <dbReference type="Proteomes" id="UP000650424"/>
    </source>
</evidence>
<name>A0ABR6ZVZ4_9BURK</name>
<evidence type="ECO:0000313" key="2">
    <source>
        <dbReference type="EMBL" id="MBC3920042.1"/>
    </source>
</evidence>
<feature type="chain" id="PRO_5047169791" description="Lipoprotein" evidence="1">
    <location>
        <begin position="20"/>
        <end position="242"/>
    </location>
</feature>
<feature type="signal peptide" evidence="1">
    <location>
        <begin position="1"/>
        <end position="19"/>
    </location>
</feature>
<dbReference type="Proteomes" id="UP000650424">
    <property type="component" value="Unassembled WGS sequence"/>
</dbReference>
<gene>
    <name evidence="2" type="ORF">H8L32_21420</name>
</gene>
<dbReference type="PROSITE" id="PS51257">
    <property type="entry name" value="PROKAR_LIPOPROTEIN"/>
    <property type="match status" value="1"/>
</dbReference>
<evidence type="ECO:0000256" key="1">
    <source>
        <dbReference type="SAM" id="SignalP"/>
    </source>
</evidence>
<reference evidence="2 3" key="1">
    <citation type="submission" date="2020-08" db="EMBL/GenBank/DDBJ databases">
        <title>Novel species isolated from subtropical streams in China.</title>
        <authorList>
            <person name="Lu H."/>
        </authorList>
    </citation>
    <scope>NUCLEOTIDE SEQUENCE [LARGE SCALE GENOMIC DNA]</scope>
    <source>
        <strain evidence="2 3">CY18W</strain>
    </source>
</reference>
<dbReference type="RefSeq" id="WP_186949308.1">
    <property type="nucleotide sequence ID" value="NZ_JACOGF010000013.1"/>
</dbReference>
<protein>
    <recommendedName>
        <fullName evidence="4">Lipoprotein</fullName>
    </recommendedName>
</protein>
<keyword evidence="1" id="KW-0732">Signal</keyword>
<accession>A0ABR6ZVZ4</accession>